<reference evidence="3" key="1">
    <citation type="journal article" date="2021" name="Front. Plant Sci.">
        <title>Chromosome-Scale Genome Assembly for Chinese Sour Jujube and Insights Into Its Genome Evolution and Domestication Signature.</title>
        <authorList>
            <person name="Shen L.-Y."/>
            <person name="Luo H."/>
            <person name="Wang X.-L."/>
            <person name="Wang X.-M."/>
            <person name="Qiu X.-J."/>
            <person name="Liu H."/>
            <person name="Zhou S.-S."/>
            <person name="Jia K.-H."/>
            <person name="Nie S."/>
            <person name="Bao Y.-T."/>
            <person name="Zhang R.-G."/>
            <person name="Yun Q.-Z."/>
            <person name="Chai Y.-H."/>
            <person name="Lu J.-Y."/>
            <person name="Li Y."/>
            <person name="Zhao S.-W."/>
            <person name="Mao J.-F."/>
            <person name="Jia S.-G."/>
            <person name="Mao Y.-M."/>
        </authorList>
    </citation>
    <scope>NUCLEOTIDE SEQUENCE</scope>
    <source>
        <strain evidence="3">AT0</strain>
        <tissue evidence="3">Leaf</tissue>
    </source>
</reference>
<dbReference type="PANTHER" id="PTHR15140:SF37">
    <property type="entry name" value="UBIQUITIN-LIKE DOMAIN-CONTAINING PROTEIN"/>
    <property type="match status" value="1"/>
</dbReference>
<dbReference type="InterPro" id="IPR032675">
    <property type="entry name" value="LRR_dom_sf"/>
</dbReference>
<proteinExistence type="predicted"/>
<dbReference type="AlphaFoldDB" id="A0A978VL48"/>
<dbReference type="Gene3D" id="3.80.10.10">
    <property type="entry name" value="Ribonuclease Inhibitor"/>
    <property type="match status" value="1"/>
</dbReference>
<sequence>MIDYVRRLSIQGNIGESIPSYSSDPSCARSLFVFGEGDSFDSKHSRWIYKNMKLIRLLCLEKVNLNSIPNNIEKLIFLRYLRIWSEKVLEIPEFPAAICNLQFLETIDVKGRVKDRLPKGLLSMKRLRHLNFSGGMSLFPDKNSDTSSISNLRVLSYLLVGKSSDLNNLLNFPKVRKLHLRCTNNNYTDKKDSDEVSKVLESLRSLKVVDFRKSVPSSILLPSTLVKITLKNSSLDSTQFGILGKLQKLRFLKFKGIEFSTSTLICNADDFTNLRVFQMIDLKIKTWELKSSAMPELRRLVIIDCDELTNLPKGLASLKALQIVQVSPISERFTDVLQELEFRDSLGEVY</sequence>
<dbReference type="EMBL" id="JAEACU010000004">
    <property type="protein sequence ID" value="KAH7533817.1"/>
    <property type="molecule type" value="Genomic_DNA"/>
</dbReference>
<feature type="domain" description="Disease resistance R13L4/SHOC-2-like LRR" evidence="2">
    <location>
        <begin position="29"/>
        <end position="213"/>
    </location>
</feature>
<evidence type="ECO:0000259" key="2">
    <source>
        <dbReference type="Pfam" id="PF23598"/>
    </source>
</evidence>
<keyword evidence="1" id="KW-0677">Repeat</keyword>
<evidence type="ECO:0000313" key="3">
    <source>
        <dbReference type="EMBL" id="KAH7533817.1"/>
    </source>
</evidence>
<dbReference type="Pfam" id="PF23598">
    <property type="entry name" value="LRR_14"/>
    <property type="match status" value="1"/>
</dbReference>
<gene>
    <name evidence="3" type="ORF">FEM48_Zijuj04G0172000</name>
</gene>
<evidence type="ECO:0000256" key="1">
    <source>
        <dbReference type="ARBA" id="ARBA00022737"/>
    </source>
</evidence>
<dbReference type="InterPro" id="IPR055414">
    <property type="entry name" value="LRR_R13L4/SHOC2-like"/>
</dbReference>
<name>A0A978VL48_ZIZJJ</name>
<accession>A0A978VL48</accession>
<dbReference type="SUPFAM" id="SSF52058">
    <property type="entry name" value="L domain-like"/>
    <property type="match status" value="1"/>
</dbReference>
<comment type="caution">
    <text evidence="3">The sequence shown here is derived from an EMBL/GenBank/DDBJ whole genome shotgun (WGS) entry which is preliminary data.</text>
</comment>
<dbReference type="PANTHER" id="PTHR15140">
    <property type="entry name" value="TUBULIN-SPECIFIC CHAPERONE E"/>
    <property type="match status" value="1"/>
</dbReference>
<dbReference type="Proteomes" id="UP000813462">
    <property type="component" value="Unassembled WGS sequence"/>
</dbReference>
<evidence type="ECO:0000313" key="4">
    <source>
        <dbReference type="Proteomes" id="UP000813462"/>
    </source>
</evidence>
<protein>
    <recommendedName>
        <fullName evidence="2">Disease resistance R13L4/SHOC-2-like LRR domain-containing protein</fullName>
    </recommendedName>
</protein>
<organism evidence="3 4">
    <name type="scientific">Ziziphus jujuba var. spinosa</name>
    <dbReference type="NCBI Taxonomy" id="714518"/>
    <lineage>
        <taxon>Eukaryota</taxon>
        <taxon>Viridiplantae</taxon>
        <taxon>Streptophyta</taxon>
        <taxon>Embryophyta</taxon>
        <taxon>Tracheophyta</taxon>
        <taxon>Spermatophyta</taxon>
        <taxon>Magnoliopsida</taxon>
        <taxon>eudicotyledons</taxon>
        <taxon>Gunneridae</taxon>
        <taxon>Pentapetalae</taxon>
        <taxon>rosids</taxon>
        <taxon>fabids</taxon>
        <taxon>Rosales</taxon>
        <taxon>Rhamnaceae</taxon>
        <taxon>Paliureae</taxon>
        <taxon>Ziziphus</taxon>
    </lineage>
</organism>